<dbReference type="EMBL" id="JACHLC010000001">
    <property type="protein sequence ID" value="MBB6370667.1"/>
    <property type="molecule type" value="Genomic_DNA"/>
</dbReference>
<keyword evidence="2" id="KW-1185">Reference proteome</keyword>
<gene>
    <name evidence="1" type="ORF">HNP36_001720</name>
</gene>
<name>A0A841N2K4_9FLAO</name>
<dbReference type="Gene3D" id="2.30.30.40">
    <property type="entry name" value="SH3 Domains"/>
    <property type="match status" value="1"/>
</dbReference>
<reference evidence="1 2" key="1">
    <citation type="submission" date="2020-08" db="EMBL/GenBank/DDBJ databases">
        <title>Functional genomics of gut bacteria from endangered species of beetles.</title>
        <authorList>
            <person name="Carlos-Shanley C."/>
        </authorList>
    </citation>
    <scope>NUCLEOTIDE SEQUENCE [LARGE SCALE GENOMIC DNA]</scope>
    <source>
        <strain evidence="1 2">S00136</strain>
    </source>
</reference>
<proteinExistence type="predicted"/>
<sequence>MRINKILFLTSVLSFQWSFSQFAKIIDKDGYVNMRKNADANSNIVMKISSGEIIYAFEPEENNKNWINVDYTDRNGNILSGYIHKSRIKYIESYESVPPSSINEYKAVFNSKNIRVEIESAPFDYKANKKYFSVTDYNGLKVEDKFKGKQIWGTDGTIPQTYYKSISVKTGGKVLQIPSKETENLFNINTEFASCYFDPENETLYISMVNSDGAGGYAVLFKIVKGEYRGKTLIMPF</sequence>
<dbReference type="RefSeq" id="WP_184158452.1">
    <property type="nucleotide sequence ID" value="NZ_JACHLC010000001.1"/>
</dbReference>
<evidence type="ECO:0008006" key="3">
    <source>
        <dbReference type="Google" id="ProtNLM"/>
    </source>
</evidence>
<comment type="caution">
    <text evidence="1">The sequence shown here is derived from an EMBL/GenBank/DDBJ whole genome shotgun (WGS) entry which is preliminary data.</text>
</comment>
<evidence type="ECO:0000313" key="1">
    <source>
        <dbReference type="EMBL" id="MBB6370667.1"/>
    </source>
</evidence>
<evidence type="ECO:0000313" key="2">
    <source>
        <dbReference type="Proteomes" id="UP000589738"/>
    </source>
</evidence>
<dbReference type="AlphaFoldDB" id="A0A841N2K4"/>
<dbReference type="Proteomes" id="UP000589738">
    <property type="component" value="Unassembled WGS sequence"/>
</dbReference>
<accession>A0A841N2K4</accession>
<organism evidence="1 2">
    <name type="scientific">Chryseobacterium shigense</name>
    <dbReference type="NCBI Taxonomy" id="297244"/>
    <lineage>
        <taxon>Bacteria</taxon>
        <taxon>Pseudomonadati</taxon>
        <taxon>Bacteroidota</taxon>
        <taxon>Flavobacteriia</taxon>
        <taxon>Flavobacteriales</taxon>
        <taxon>Weeksellaceae</taxon>
        <taxon>Chryseobacterium group</taxon>
        <taxon>Chryseobacterium</taxon>
    </lineage>
</organism>
<protein>
    <recommendedName>
        <fullName evidence="3">SH3 domain-containing protein</fullName>
    </recommendedName>
</protein>